<reference evidence="1" key="1">
    <citation type="submission" date="2021-02" db="EMBL/GenBank/DDBJ databases">
        <authorList>
            <person name="Nowell W R."/>
        </authorList>
    </citation>
    <scope>NUCLEOTIDE SEQUENCE</scope>
</reference>
<dbReference type="EMBL" id="CAJNOW010008228">
    <property type="protein sequence ID" value="CAF1532643.1"/>
    <property type="molecule type" value="Genomic_DNA"/>
</dbReference>
<gene>
    <name evidence="1" type="ORF">KQP761_LOCUS16405</name>
</gene>
<dbReference type="Proteomes" id="UP000663834">
    <property type="component" value="Unassembled WGS sequence"/>
</dbReference>
<protein>
    <submittedName>
        <fullName evidence="1">Uncharacterized protein</fullName>
    </submittedName>
</protein>
<organism evidence="1 2">
    <name type="scientific">Rotaria magnacalcarata</name>
    <dbReference type="NCBI Taxonomy" id="392030"/>
    <lineage>
        <taxon>Eukaryota</taxon>
        <taxon>Metazoa</taxon>
        <taxon>Spiralia</taxon>
        <taxon>Gnathifera</taxon>
        <taxon>Rotifera</taxon>
        <taxon>Eurotatoria</taxon>
        <taxon>Bdelloidea</taxon>
        <taxon>Philodinida</taxon>
        <taxon>Philodinidae</taxon>
        <taxon>Rotaria</taxon>
    </lineage>
</organism>
<proteinExistence type="predicted"/>
<name>A0A815VN77_9BILA</name>
<accession>A0A815VN77</accession>
<dbReference type="AlphaFoldDB" id="A0A815VN77"/>
<evidence type="ECO:0000313" key="1">
    <source>
        <dbReference type="EMBL" id="CAF1532643.1"/>
    </source>
</evidence>
<sequence>MPPKILPVVGSNPFSTEQKYQEPWNGRGSREHKILYILMKQFRFPLDYNQNSPIHTSVYQPIVLRPSKTQIVDCVDELVNQFDALLAITNANFNYDNSTYRTACGAINLGSVHSFYATKGNFQTDKFNLNYNGIRRPPKTLQNFVLTMINDMSPIDECDIDCIRVFSVKLASLIYVEIVITAHLVNKTIKLVEEIKNQ</sequence>
<evidence type="ECO:0000313" key="2">
    <source>
        <dbReference type="Proteomes" id="UP000663834"/>
    </source>
</evidence>
<comment type="caution">
    <text evidence="1">The sequence shown here is derived from an EMBL/GenBank/DDBJ whole genome shotgun (WGS) entry which is preliminary data.</text>
</comment>